<dbReference type="PANTHER" id="PTHR15052">
    <property type="entry name" value="RNA POLYMERASE III TRANSCRIPTION INITIATION FACTOR COMPLEX SUBUNIT"/>
    <property type="match status" value="1"/>
</dbReference>
<dbReference type="InterPro" id="IPR052416">
    <property type="entry name" value="GTF3C_component"/>
</dbReference>
<dbReference type="Gene3D" id="2.130.10.10">
    <property type="entry name" value="YVTN repeat-like/Quinoprotein amine dehydrogenase"/>
    <property type="match status" value="1"/>
</dbReference>
<protein>
    <recommendedName>
        <fullName evidence="7">Transcription factor tau subunit sfc6</fullName>
    </recommendedName>
</protein>
<dbReference type="GO" id="GO:0006383">
    <property type="term" value="P:transcription by RNA polymerase III"/>
    <property type="evidence" value="ECO:0007669"/>
    <property type="project" value="TreeGrafter"/>
</dbReference>
<dbReference type="EMBL" id="JARIHO010000002">
    <property type="protein sequence ID" value="KAJ7366657.1"/>
    <property type="molecule type" value="Genomic_DNA"/>
</dbReference>
<feature type="compositionally biased region" description="Basic residues" evidence="4">
    <location>
        <begin position="97"/>
        <end position="118"/>
    </location>
</feature>
<evidence type="ECO:0000256" key="1">
    <source>
        <dbReference type="ARBA" id="ARBA00004123"/>
    </source>
</evidence>
<keyword evidence="2" id="KW-0804">Transcription</keyword>
<dbReference type="SUPFAM" id="SSF50978">
    <property type="entry name" value="WD40 repeat-like"/>
    <property type="match status" value="1"/>
</dbReference>
<evidence type="ECO:0000256" key="3">
    <source>
        <dbReference type="ARBA" id="ARBA00023242"/>
    </source>
</evidence>
<proteinExistence type="predicted"/>
<dbReference type="GO" id="GO:0000127">
    <property type="term" value="C:transcription factor TFIIIC complex"/>
    <property type="evidence" value="ECO:0007669"/>
    <property type="project" value="TreeGrafter"/>
</dbReference>
<comment type="subcellular location">
    <subcellularLocation>
        <location evidence="1">Nucleus</location>
    </subcellularLocation>
</comment>
<comment type="caution">
    <text evidence="5">The sequence shown here is derived from an EMBL/GenBank/DDBJ whole genome shotgun (WGS) entry which is preliminary data.</text>
</comment>
<keyword evidence="3" id="KW-0539">Nucleus</keyword>
<feature type="compositionally biased region" description="Acidic residues" evidence="4">
    <location>
        <begin position="74"/>
        <end position="87"/>
    </location>
</feature>
<dbReference type="AlphaFoldDB" id="A0AAD7ARH3"/>
<evidence type="ECO:0000313" key="6">
    <source>
        <dbReference type="Proteomes" id="UP001218218"/>
    </source>
</evidence>
<evidence type="ECO:0000313" key="5">
    <source>
        <dbReference type="EMBL" id="KAJ7366657.1"/>
    </source>
</evidence>
<dbReference type="Proteomes" id="UP001218218">
    <property type="component" value="Unassembled WGS sequence"/>
</dbReference>
<reference evidence="5" key="1">
    <citation type="submission" date="2023-03" db="EMBL/GenBank/DDBJ databases">
        <title>Massive genome expansion in bonnet fungi (Mycena s.s.) driven by repeated elements and novel gene families across ecological guilds.</title>
        <authorList>
            <consortium name="Lawrence Berkeley National Laboratory"/>
            <person name="Harder C.B."/>
            <person name="Miyauchi S."/>
            <person name="Viragh M."/>
            <person name="Kuo A."/>
            <person name="Thoen E."/>
            <person name="Andreopoulos B."/>
            <person name="Lu D."/>
            <person name="Skrede I."/>
            <person name="Drula E."/>
            <person name="Henrissat B."/>
            <person name="Morin E."/>
            <person name="Kohler A."/>
            <person name="Barry K."/>
            <person name="LaButti K."/>
            <person name="Morin E."/>
            <person name="Salamov A."/>
            <person name="Lipzen A."/>
            <person name="Mereny Z."/>
            <person name="Hegedus B."/>
            <person name="Baldrian P."/>
            <person name="Stursova M."/>
            <person name="Weitz H."/>
            <person name="Taylor A."/>
            <person name="Grigoriev I.V."/>
            <person name="Nagy L.G."/>
            <person name="Martin F."/>
            <person name="Kauserud H."/>
        </authorList>
    </citation>
    <scope>NUCLEOTIDE SEQUENCE</scope>
    <source>
        <strain evidence="5">CBHHK002</strain>
    </source>
</reference>
<dbReference type="PANTHER" id="PTHR15052:SF2">
    <property type="entry name" value="GENERAL TRANSCRIPTION FACTOR 3C POLYPEPTIDE 2"/>
    <property type="match status" value="1"/>
</dbReference>
<name>A0AAD7ARH3_9AGAR</name>
<organism evidence="5 6">
    <name type="scientific">Mycena albidolilacea</name>
    <dbReference type="NCBI Taxonomy" id="1033008"/>
    <lineage>
        <taxon>Eukaryota</taxon>
        <taxon>Fungi</taxon>
        <taxon>Dikarya</taxon>
        <taxon>Basidiomycota</taxon>
        <taxon>Agaricomycotina</taxon>
        <taxon>Agaricomycetes</taxon>
        <taxon>Agaricomycetidae</taxon>
        <taxon>Agaricales</taxon>
        <taxon>Marasmiineae</taxon>
        <taxon>Mycenaceae</taxon>
        <taxon>Mycena</taxon>
    </lineage>
</organism>
<dbReference type="InterPro" id="IPR015943">
    <property type="entry name" value="WD40/YVTN_repeat-like_dom_sf"/>
</dbReference>
<evidence type="ECO:0008006" key="7">
    <source>
        <dbReference type="Google" id="ProtNLM"/>
    </source>
</evidence>
<dbReference type="InterPro" id="IPR036322">
    <property type="entry name" value="WD40_repeat_dom_sf"/>
</dbReference>
<feature type="region of interest" description="Disordered" evidence="4">
    <location>
        <begin position="19"/>
        <end position="118"/>
    </location>
</feature>
<evidence type="ECO:0000256" key="2">
    <source>
        <dbReference type="ARBA" id="ARBA00023163"/>
    </source>
</evidence>
<dbReference type="GO" id="GO:0005634">
    <property type="term" value="C:nucleus"/>
    <property type="evidence" value="ECO:0007669"/>
    <property type="project" value="UniProtKB-SubCell"/>
</dbReference>
<evidence type="ECO:0000256" key="4">
    <source>
        <dbReference type="SAM" id="MobiDB-lite"/>
    </source>
</evidence>
<accession>A0AAD7ARH3</accession>
<keyword evidence="6" id="KW-1185">Reference proteome</keyword>
<sequence>MARALRPRKSQPSYAAAFALDGDEVDDDQPVAGPSRARKVIVDEDDSESDFAPEKEVSLADPDEDPHSEGAESAADDSLDLDDDVASGDDSVAPVRTAKHRHPHTAKGPSKPRTKGPPKVKKIVSEAAMGMPSLGSGSGIARTSKRQIYILPTPSVHHRHKAVPLYSKTGRVERLSAKPHLFGPPVTTPTNNFTHSAALTNRANRAWGFNVGPGPIWEMVEDRGWFKEALPVDGDYEAEATRRPVTHHGLRVKPGFQILSLDEATPYLPTDTVTTEEGNLKPPPPISCSFGPFDNQHRVEMAMFESRKNSEFIPESSSHIFNPGAAAWGVDWCPIHTDDRHARSYTQYLAVAPFSTASHSPDIGVKIKRPASACIQIWTLSPTQPGFSNKQDFGVMRCALVLCIDSGPAHDLKWCPLPSHDSMTDQVTRPRKLGLLAGTFEDGSFCIYAVPDPVDVTPAGHDPSKPVFVRIPEPLLRIELEETACWSFDWANSELVAIGTTHGTIAVYHLGQVLKDSCGLDPPLPTNILPSHYLTVHQSAIRALAWVRAPPSQASGAPRLDGDPTVICSGGYDGLECLTDIREGHGSVMNRTRDVINSMTFSPFGGGPITIDHENVVKVYSVSPSMLGRGHILMEPAGPIWNLNASDHHPQLAVGSADGACSTTNILRSTRRGGSVPFFVHKIYQLDYSRKTKEFRMLERFFPLESQDRPTQGKAIQAEKAKRDSTYVAPTSSGAWPKEIGVQRVVWNCGNGLAASSLLASSTASGLCRVDVVWGRFLNNKVPYMSMEEMRLEVEGGGDDAMDVDSDESG</sequence>
<gene>
    <name evidence="5" type="ORF">DFH08DRAFT_1072105</name>
</gene>